<dbReference type="Gene3D" id="3.40.309.10">
    <property type="entry name" value="Aldehyde Dehydrogenase, Chain A, domain 2"/>
    <property type="match status" value="1"/>
</dbReference>
<dbReference type="InterPro" id="IPR044151">
    <property type="entry name" value="ALDH_KGSADH"/>
</dbReference>
<dbReference type="InterPro" id="IPR015590">
    <property type="entry name" value="Aldehyde_DH_dom"/>
</dbReference>
<evidence type="ECO:0000259" key="2">
    <source>
        <dbReference type="Pfam" id="PF00171"/>
    </source>
</evidence>
<reference evidence="3 4" key="1">
    <citation type="submission" date="2018-11" db="EMBL/GenBank/DDBJ databases">
        <title>The Potential of Streptomyces as Biocontrol Agents against the Tomato grey mould, Botrytis cinerea (Gray mold) Frontiers in Microbiology.</title>
        <authorList>
            <person name="Li D."/>
        </authorList>
    </citation>
    <scope>NUCLEOTIDE SEQUENCE [LARGE SCALE GENOMIC DNA]</scope>
    <source>
        <strain evidence="3 4">NEAU-LD23</strain>
    </source>
</reference>
<dbReference type="InterPro" id="IPR016163">
    <property type="entry name" value="Ald_DH_C"/>
</dbReference>
<keyword evidence="1" id="KW-0560">Oxidoreductase</keyword>
<protein>
    <submittedName>
        <fullName evidence="3">Aldehyde dehydrogenase (NADP(+))</fullName>
    </submittedName>
</protein>
<accession>A0A3M8X7H7</accession>
<gene>
    <name evidence="3" type="ORF">EEJ42_01075</name>
</gene>
<dbReference type="Gene3D" id="3.40.605.10">
    <property type="entry name" value="Aldehyde Dehydrogenase, Chain A, domain 1"/>
    <property type="match status" value="1"/>
</dbReference>
<dbReference type="AlphaFoldDB" id="A0A3M8X7H7"/>
<proteinExistence type="predicted"/>
<evidence type="ECO:0000313" key="4">
    <source>
        <dbReference type="Proteomes" id="UP000275401"/>
    </source>
</evidence>
<dbReference type="RefSeq" id="WP_123098156.1">
    <property type="nucleotide sequence ID" value="NZ_RIBZ01000023.1"/>
</dbReference>
<dbReference type="GO" id="GO:0016620">
    <property type="term" value="F:oxidoreductase activity, acting on the aldehyde or oxo group of donors, NAD or NADP as acceptor"/>
    <property type="evidence" value="ECO:0007669"/>
    <property type="project" value="InterPro"/>
</dbReference>
<feature type="domain" description="Aldehyde dehydrogenase" evidence="2">
    <location>
        <begin position="10"/>
        <end position="431"/>
    </location>
</feature>
<comment type="caution">
    <text evidence="3">The sequence shown here is derived from an EMBL/GenBank/DDBJ whole genome shotgun (WGS) entry which is preliminary data.</text>
</comment>
<evidence type="ECO:0000313" key="3">
    <source>
        <dbReference type="EMBL" id="RNG38342.1"/>
    </source>
</evidence>
<keyword evidence="4" id="KW-1185">Reference proteome</keyword>
<dbReference type="InterPro" id="IPR016161">
    <property type="entry name" value="Ald_DH/histidinol_DH"/>
</dbReference>
<evidence type="ECO:0000256" key="1">
    <source>
        <dbReference type="ARBA" id="ARBA00023002"/>
    </source>
</evidence>
<dbReference type="CDD" id="cd07129">
    <property type="entry name" value="ALDH_KGSADH"/>
    <property type="match status" value="1"/>
</dbReference>
<name>A0A3M8X7H7_9ACTN</name>
<dbReference type="PANTHER" id="PTHR43353:SF3">
    <property type="entry name" value="ALDEHYDE DEHYDROGENASE-RELATED"/>
    <property type="match status" value="1"/>
</dbReference>
<dbReference type="Proteomes" id="UP000275401">
    <property type="component" value="Unassembled WGS sequence"/>
</dbReference>
<dbReference type="InterPro" id="IPR050740">
    <property type="entry name" value="Aldehyde_DH_Superfamily"/>
</dbReference>
<organism evidence="3 4">
    <name type="scientific">Streptomyces botrytidirepellens</name>
    <dbReference type="NCBI Taxonomy" id="2486417"/>
    <lineage>
        <taxon>Bacteria</taxon>
        <taxon>Bacillati</taxon>
        <taxon>Actinomycetota</taxon>
        <taxon>Actinomycetes</taxon>
        <taxon>Kitasatosporales</taxon>
        <taxon>Streptomycetaceae</taxon>
        <taxon>Streptomyces</taxon>
    </lineage>
</organism>
<dbReference type="Pfam" id="PF00171">
    <property type="entry name" value="Aldedh"/>
    <property type="match status" value="1"/>
</dbReference>
<sequence length="493" mass="52716">MTTTADAPSTTSTEQLDEQIRAAHTAYEQAHDVTPRRRAEWLEAIASALEEHAEELVPLAQKETHLATGRLQGELKRTVFQLRLFADEIVRGEHFDATIDHEDAAWGMGPRPDIRRLKVPLGVVGVFGASNFPFAFSVIGGDSASALAAGCAVVHKIHDGHRDLAVRTGQIVAEALRAADAPTGLFSTVTGRAAAQGLVDHPLVQAIGFTGSPSGGRALFDRACRRPVPIPFYGELGSINPVFVTEKAWATRRDEILAGYANASTLGMGQFCTKPGLLFVPASDIDEVTDVLRRELGTKPRTALLTPHLREGFDAALASVRALPTVDELIAGDDAEAPHPTVLITSSEDVRNDATVLEQEIFGPATVIVQYRSEGELEELASLLGGQLTATIQAEADERLTGLVSALRGTSGRVLWNSWPTGVTVSYAQHHGGPYPATTAPATTSVGTASIGRFMRPVAYQSFPESQLPPALREANPWAIARRVDGRREPASA</sequence>
<dbReference type="EMBL" id="RIBZ01000023">
    <property type="protein sequence ID" value="RNG38342.1"/>
    <property type="molecule type" value="Genomic_DNA"/>
</dbReference>
<dbReference type="PANTHER" id="PTHR43353">
    <property type="entry name" value="SUCCINATE-SEMIALDEHYDE DEHYDROGENASE, MITOCHONDRIAL"/>
    <property type="match status" value="1"/>
</dbReference>
<dbReference type="InterPro" id="IPR016162">
    <property type="entry name" value="Ald_DH_N"/>
</dbReference>
<dbReference type="SUPFAM" id="SSF53720">
    <property type="entry name" value="ALDH-like"/>
    <property type="match status" value="1"/>
</dbReference>